<accession>A0ABR3CUM9</accession>
<feature type="compositionally biased region" description="Basic and acidic residues" evidence="1">
    <location>
        <begin position="9"/>
        <end position="36"/>
    </location>
</feature>
<proteinExistence type="predicted"/>
<feature type="region of interest" description="Disordered" evidence="1">
    <location>
        <begin position="1"/>
        <end position="47"/>
    </location>
</feature>
<feature type="compositionally biased region" description="Basic and acidic residues" evidence="1">
    <location>
        <begin position="95"/>
        <end position="104"/>
    </location>
</feature>
<name>A0ABR3CUM9_9PEZI</name>
<feature type="compositionally biased region" description="Acidic residues" evidence="1">
    <location>
        <begin position="105"/>
        <end position="125"/>
    </location>
</feature>
<feature type="region of interest" description="Disordered" evidence="1">
    <location>
        <begin position="95"/>
        <end position="143"/>
    </location>
</feature>
<dbReference type="Proteomes" id="UP001430584">
    <property type="component" value="Unassembled WGS sequence"/>
</dbReference>
<gene>
    <name evidence="2" type="ORF">SLS55_000562</name>
</gene>
<dbReference type="RefSeq" id="XP_066637352.1">
    <property type="nucleotide sequence ID" value="XM_066772073.1"/>
</dbReference>
<reference evidence="2 3" key="1">
    <citation type="submission" date="2024-02" db="EMBL/GenBank/DDBJ databases">
        <title>De novo assembly and annotation of 12 fungi associated with fruit tree decline syndrome in Ontario, Canada.</title>
        <authorList>
            <person name="Sulman M."/>
            <person name="Ellouze W."/>
            <person name="Ilyukhin E."/>
        </authorList>
    </citation>
    <scope>NUCLEOTIDE SEQUENCE [LARGE SCALE GENOMIC DNA]</scope>
    <source>
        <strain evidence="2 3">FDS-637</strain>
    </source>
</reference>
<evidence type="ECO:0000256" key="1">
    <source>
        <dbReference type="SAM" id="MobiDB-lite"/>
    </source>
</evidence>
<dbReference type="GeneID" id="92004647"/>
<sequence>MEYSSPEALHQELPEETSSKTDSGELRDPSDTKGPEPEPEQGDDTVMSSLSNLARFYWSMLDEICQEMRRLVPSRGMQLDLTEEKNLRLQQRLIRAREATKDDKATEEDESTEEDEEMAMDDSDAIEAKEGQTEGPEESQGVQ</sequence>
<comment type="caution">
    <text evidence="2">The sequence shown here is derived from an EMBL/GenBank/DDBJ whole genome shotgun (WGS) entry which is preliminary data.</text>
</comment>
<evidence type="ECO:0000313" key="2">
    <source>
        <dbReference type="EMBL" id="KAL0264612.1"/>
    </source>
</evidence>
<evidence type="ECO:0000313" key="3">
    <source>
        <dbReference type="Proteomes" id="UP001430584"/>
    </source>
</evidence>
<dbReference type="EMBL" id="JAJVCZ030000001">
    <property type="protein sequence ID" value="KAL0264612.1"/>
    <property type="molecule type" value="Genomic_DNA"/>
</dbReference>
<protein>
    <submittedName>
        <fullName evidence="2">Uncharacterized protein</fullName>
    </submittedName>
</protein>
<organism evidence="2 3">
    <name type="scientific">Diplodia seriata</name>
    <dbReference type="NCBI Taxonomy" id="420778"/>
    <lineage>
        <taxon>Eukaryota</taxon>
        <taxon>Fungi</taxon>
        <taxon>Dikarya</taxon>
        <taxon>Ascomycota</taxon>
        <taxon>Pezizomycotina</taxon>
        <taxon>Dothideomycetes</taxon>
        <taxon>Dothideomycetes incertae sedis</taxon>
        <taxon>Botryosphaeriales</taxon>
        <taxon>Botryosphaeriaceae</taxon>
        <taxon>Diplodia</taxon>
    </lineage>
</organism>
<keyword evidence="3" id="KW-1185">Reference proteome</keyword>